<dbReference type="CDD" id="cd16618">
    <property type="entry name" value="mRING-HC-C4C4_CNOT4"/>
    <property type="match status" value="1"/>
</dbReference>
<gene>
    <name evidence="31" type="ORF">DME_LOCUS5678</name>
</gene>
<evidence type="ECO:0000256" key="5">
    <source>
        <dbReference type="ARBA" id="ARBA00012483"/>
    </source>
</evidence>
<dbReference type="InterPro" id="IPR012677">
    <property type="entry name" value="Nucleotide-bd_a/b_plait_sf"/>
</dbReference>
<dbReference type="FunFam" id="3.30.70.330:FF:000044">
    <property type="entry name" value="Putative ccr4-not transcription complex subunit 4"/>
    <property type="match status" value="1"/>
</dbReference>
<dbReference type="GO" id="GO:0016567">
    <property type="term" value="P:protein ubiquitination"/>
    <property type="evidence" value="ECO:0007669"/>
    <property type="project" value="TreeGrafter"/>
</dbReference>
<dbReference type="AlphaFoldDB" id="A0A0N4U3L0"/>
<dbReference type="WBParaSite" id="DME_0000131801-mRNA-1">
    <property type="protein sequence ID" value="DME_0000131801-mRNA-1"/>
    <property type="gene ID" value="DME_0000131801"/>
</dbReference>
<keyword evidence="13" id="KW-0862">Zinc</keyword>
<dbReference type="InterPro" id="IPR013083">
    <property type="entry name" value="Znf_RING/FYVE/PHD"/>
</dbReference>
<dbReference type="OrthoDB" id="1923159at2759"/>
<reference evidence="34" key="1">
    <citation type="submission" date="2017-02" db="UniProtKB">
        <authorList>
            <consortium name="WormBaseParasite"/>
        </authorList>
    </citation>
    <scope>IDENTIFICATION</scope>
</reference>
<evidence type="ECO:0000256" key="6">
    <source>
        <dbReference type="ARBA" id="ARBA00022481"/>
    </source>
</evidence>
<keyword evidence="11 25" id="KW-0863">Zinc-finger</keyword>
<keyword evidence="12" id="KW-0833">Ubl conjugation pathway</keyword>
<dbReference type="Pfam" id="PF14570">
    <property type="entry name" value="zf-RING_4"/>
    <property type="match status" value="1"/>
</dbReference>
<dbReference type="GO" id="GO:0003723">
    <property type="term" value="F:RNA binding"/>
    <property type="evidence" value="ECO:0007669"/>
    <property type="project" value="UniProtKB-UniRule"/>
</dbReference>
<dbReference type="GO" id="GO:0005634">
    <property type="term" value="C:nucleus"/>
    <property type="evidence" value="ECO:0007669"/>
    <property type="project" value="UniProtKB-SubCell"/>
</dbReference>
<dbReference type="Pfam" id="PF00076">
    <property type="entry name" value="RRM_1"/>
    <property type="match status" value="1"/>
</dbReference>
<evidence type="ECO:0000256" key="12">
    <source>
        <dbReference type="ARBA" id="ARBA00022786"/>
    </source>
</evidence>
<evidence type="ECO:0000259" key="30">
    <source>
        <dbReference type="PROSITE" id="PS50102"/>
    </source>
</evidence>
<feature type="region of interest" description="Disordered" evidence="27">
    <location>
        <begin position="251"/>
        <end position="275"/>
    </location>
</feature>
<dbReference type="InterPro" id="IPR035979">
    <property type="entry name" value="RBD_domain_sf"/>
</dbReference>
<evidence type="ECO:0000256" key="24">
    <source>
        <dbReference type="ARBA" id="ARBA00083942"/>
    </source>
</evidence>
<evidence type="ECO:0000256" key="16">
    <source>
        <dbReference type="ARBA" id="ARBA00023054"/>
    </source>
</evidence>
<evidence type="ECO:0000256" key="28">
    <source>
        <dbReference type="SAM" id="Phobius"/>
    </source>
</evidence>
<dbReference type="Gene3D" id="3.30.40.10">
    <property type="entry name" value="Zinc/RING finger domain, C3HC4 (zinc finger)"/>
    <property type="match status" value="1"/>
</dbReference>
<evidence type="ECO:0000256" key="19">
    <source>
        <dbReference type="ARBA" id="ARBA00062432"/>
    </source>
</evidence>
<dbReference type="PANTHER" id="PTHR12603:SF0">
    <property type="entry name" value="CCR4-NOT TRANSCRIPTION COMPLEX SUBUNIT 4"/>
    <property type="match status" value="1"/>
</dbReference>
<dbReference type="Gene3D" id="3.30.70.330">
    <property type="match status" value="1"/>
</dbReference>
<dbReference type="Proteomes" id="UP000038040">
    <property type="component" value="Unplaced"/>
</dbReference>
<dbReference type="GO" id="GO:0008270">
    <property type="term" value="F:zinc ion binding"/>
    <property type="evidence" value="ECO:0007669"/>
    <property type="project" value="UniProtKB-KW"/>
</dbReference>
<evidence type="ECO:0000256" key="10">
    <source>
        <dbReference type="ARBA" id="ARBA00022723"/>
    </source>
</evidence>
<organism evidence="32 34">
    <name type="scientific">Dracunculus medinensis</name>
    <name type="common">Guinea worm</name>
    <dbReference type="NCBI Taxonomy" id="318479"/>
    <lineage>
        <taxon>Eukaryota</taxon>
        <taxon>Metazoa</taxon>
        <taxon>Ecdysozoa</taxon>
        <taxon>Nematoda</taxon>
        <taxon>Chromadorea</taxon>
        <taxon>Rhabditida</taxon>
        <taxon>Spirurina</taxon>
        <taxon>Dracunculoidea</taxon>
        <taxon>Dracunculidae</taxon>
        <taxon>Dracunculus</taxon>
    </lineage>
</organism>
<keyword evidence="6" id="KW-0488">Methylation</keyword>
<accession>A0A0N4U3L0</accession>
<keyword evidence="15 26" id="KW-0694">RNA-binding</keyword>
<dbReference type="CDD" id="cd12438">
    <property type="entry name" value="RRM_CNOT4"/>
    <property type="match status" value="1"/>
</dbReference>
<evidence type="ECO:0000256" key="1">
    <source>
        <dbReference type="ARBA" id="ARBA00000900"/>
    </source>
</evidence>
<dbReference type="SUPFAM" id="SSF57850">
    <property type="entry name" value="RING/U-box"/>
    <property type="match status" value="1"/>
</dbReference>
<dbReference type="InterPro" id="IPR003954">
    <property type="entry name" value="RRM_euk-type"/>
</dbReference>
<keyword evidence="33" id="KW-1185">Reference proteome</keyword>
<evidence type="ECO:0000313" key="31">
    <source>
        <dbReference type="EMBL" id="VDN55705.1"/>
    </source>
</evidence>
<evidence type="ECO:0000256" key="7">
    <source>
        <dbReference type="ARBA" id="ARBA00022490"/>
    </source>
</evidence>
<evidence type="ECO:0000256" key="23">
    <source>
        <dbReference type="ARBA" id="ARBA00083547"/>
    </source>
</evidence>
<dbReference type="PROSITE" id="PS50089">
    <property type="entry name" value="ZF_RING_2"/>
    <property type="match status" value="1"/>
</dbReference>
<keyword evidence="9" id="KW-0808">Transferase</keyword>
<evidence type="ECO:0000256" key="8">
    <source>
        <dbReference type="ARBA" id="ARBA00022553"/>
    </source>
</evidence>
<evidence type="ECO:0000259" key="29">
    <source>
        <dbReference type="PROSITE" id="PS50089"/>
    </source>
</evidence>
<comment type="pathway">
    <text evidence="4">Protein modification; protein ubiquitination.</text>
</comment>
<dbReference type="FunFam" id="3.30.40.10:FF:000006">
    <property type="entry name" value="CCR4-NOT transcription complex subunit 4"/>
    <property type="match status" value="1"/>
</dbReference>
<dbReference type="SMART" id="SM00361">
    <property type="entry name" value="RRM_1"/>
    <property type="match status" value="1"/>
</dbReference>
<evidence type="ECO:0000256" key="11">
    <source>
        <dbReference type="ARBA" id="ARBA00022771"/>
    </source>
</evidence>
<evidence type="ECO:0000256" key="22">
    <source>
        <dbReference type="ARBA" id="ARBA00077837"/>
    </source>
</evidence>
<dbReference type="InterPro" id="IPR034261">
    <property type="entry name" value="CNOT4_RRM"/>
</dbReference>
<evidence type="ECO:0000256" key="14">
    <source>
        <dbReference type="ARBA" id="ARBA00022843"/>
    </source>
</evidence>
<comment type="catalytic activity">
    <reaction evidence="1">
        <text>S-ubiquitinyl-[E2 ubiquitin-conjugating enzyme]-L-cysteine + [acceptor protein]-L-lysine = [E2 ubiquitin-conjugating enzyme]-L-cysteine + N(6)-ubiquitinyl-[acceptor protein]-L-lysine.</text>
        <dbReference type="EC" id="2.3.2.27"/>
    </reaction>
</comment>
<protein>
    <recommendedName>
        <fullName evidence="20">CCR4-NOT transcription complex subunit 4</fullName>
        <ecNumber evidence="5">2.3.2.27</ecNumber>
    </recommendedName>
    <alternativeName>
        <fullName evidence="23">CCR4-associated factor 4</fullName>
    </alternativeName>
    <alternativeName>
        <fullName evidence="24">E3 ubiquitin-protein ligase CNOT4</fullName>
    </alternativeName>
    <alternativeName>
        <fullName evidence="21">Potential transcriptional repressor NOT4Hp</fullName>
    </alternativeName>
    <alternativeName>
        <fullName evidence="22">RING-type E3 ubiquitin transferase CNOT4</fullName>
    </alternativeName>
</protein>
<dbReference type="InterPro" id="IPR000504">
    <property type="entry name" value="RRM_dom"/>
</dbReference>
<evidence type="ECO:0000313" key="32">
    <source>
        <dbReference type="Proteomes" id="UP000038040"/>
    </source>
</evidence>
<evidence type="ECO:0000256" key="4">
    <source>
        <dbReference type="ARBA" id="ARBA00004906"/>
    </source>
</evidence>
<name>A0A0N4U3L0_DRAME</name>
<keyword evidence="7" id="KW-0963">Cytoplasm</keyword>
<evidence type="ECO:0000256" key="26">
    <source>
        <dbReference type="PROSITE-ProRule" id="PRU00176"/>
    </source>
</evidence>
<keyword evidence="8" id="KW-0597">Phosphoprotein</keyword>
<dbReference type="InterPro" id="IPR001841">
    <property type="entry name" value="Znf_RING"/>
</dbReference>
<dbReference type="EMBL" id="UYYG01001153">
    <property type="protein sequence ID" value="VDN55705.1"/>
    <property type="molecule type" value="Genomic_DNA"/>
</dbReference>
<evidence type="ECO:0000256" key="9">
    <source>
        <dbReference type="ARBA" id="ARBA00022679"/>
    </source>
</evidence>
<reference evidence="31 33" key="2">
    <citation type="submission" date="2018-11" db="EMBL/GenBank/DDBJ databases">
        <authorList>
            <consortium name="Pathogen Informatics"/>
        </authorList>
    </citation>
    <scope>NUCLEOTIDE SEQUENCE [LARGE SCALE GENOMIC DNA]</scope>
</reference>
<comment type="function">
    <text evidence="18">Has E3 ubiquitin ligase activity, promoting ubiquitination and degradation of target proteins. Involved in activation of the JAK/STAT pathway. Catalyzes ubiquitination of methylated RBM15. Plays a role in quality control of translation of mitochondrial outer membrane-localized mRNA. As part of the PINK1-regulated signaling, upon mitochondria damage, ubiquitinates ABCE1 and thereby recruits autophagy receptors to the mitochondrial outer membrane to initiate mitophagy.</text>
</comment>
<dbReference type="PROSITE" id="PS50102">
    <property type="entry name" value="RRM"/>
    <property type="match status" value="1"/>
</dbReference>
<dbReference type="SUPFAM" id="SSF54928">
    <property type="entry name" value="RNA-binding domain, RBD"/>
    <property type="match status" value="1"/>
</dbReference>
<keyword evidence="28" id="KW-0812">Transmembrane</keyword>
<evidence type="ECO:0000256" key="13">
    <source>
        <dbReference type="ARBA" id="ARBA00022833"/>
    </source>
</evidence>
<comment type="subcellular location">
    <subcellularLocation>
        <location evidence="3">Cytoplasm</location>
    </subcellularLocation>
    <subcellularLocation>
        <location evidence="2">Nucleus</location>
    </subcellularLocation>
</comment>
<feature type="transmembrane region" description="Helical" evidence="28">
    <location>
        <begin position="297"/>
        <end position="318"/>
    </location>
</feature>
<evidence type="ECO:0000256" key="27">
    <source>
        <dbReference type="SAM" id="MobiDB-lite"/>
    </source>
</evidence>
<dbReference type="STRING" id="318479.A0A0N4U3L0"/>
<evidence type="ECO:0000256" key="2">
    <source>
        <dbReference type="ARBA" id="ARBA00004123"/>
    </source>
</evidence>
<evidence type="ECO:0000256" key="18">
    <source>
        <dbReference type="ARBA" id="ARBA00057081"/>
    </source>
</evidence>
<evidence type="ECO:0000256" key="25">
    <source>
        <dbReference type="PROSITE-ProRule" id="PRU00175"/>
    </source>
</evidence>
<dbReference type="GO" id="GO:0030014">
    <property type="term" value="C:CCR4-NOT complex"/>
    <property type="evidence" value="ECO:0007669"/>
    <property type="project" value="InterPro"/>
</dbReference>
<keyword evidence="10" id="KW-0479">Metal-binding</keyword>
<dbReference type="InterPro" id="IPR039780">
    <property type="entry name" value="Mot2"/>
</dbReference>
<feature type="compositionally biased region" description="Polar residues" evidence="27">
    <location>
        <begin position="265"/>
        <end position="274"/>
    </location>
</feature>
<dbReference type="Proteomes" id="UP000274756">
    <property type="component" value="Unassembled WGS sequence"/>
</dbReference>
<comment type="subunit">
    <text evidence="19">Interacts with CNOT1 via its C-terminus but does not stably associate with the CCR4-NOT complex. Interacts (via RING domain) with UBE2D2. Interacts with ABCE1, PINK1 and PELO.</text>
</comment>
<evidence type="ECO:0000256" key="17">
    <source>
        <dbReference type="ARBA" id="ARBA00023242"/>
    </source>
</evidence>
<dbReference type="GO" id="GO:0005829">
    <property type="term" value="C:cytosol"/>
    <property type="evidence" value="ECO:0007669"/>
    <property type="project" value="UniProtKB-ARBA"/>
</dbReference>
<proteinExistence type="predicted"/>
<evidence type="ECO:0000256" key="21">
    <source>
        <dbReference type="ARBA" id="ARBA00075062"/>
    </source>
</evidence>
<keyword evidence="28" id="KW-0472">Membrane</keyword>
<dbReference type="PANTHER" id="PTHR12603">
    <property type="entry name" value="CCR4-NOT TRANSCRIPTION COMPLEX RELATED"/>
    <property type="match status" value="1"/>
</dbReference>
<feature type="domain" description="RING-type" evidence="29">
    <location>
        <begin position="11"/>
        <end position="54"/>
    </location>
</feature>
<keyword evidence="14" id="KW-0832">Ubl conjugation</keyword>
<keyword evidence="16" id="KW-0175">Coiled coil</keyword>
<keyword evidence="17" id="KW-0539">Nucleus</keyword>
<evidence type="ECO:0000256" key="3">
    <source>
        <dbReference type="ARBA" id="ARBA00004496"/>
    </source>
</evidence>
<keyword evidence="28" id="KW-1133">Transmembrane helix</keyword>
<dbReference type="EC" id="2.3.2.27" evidence="5"/>
<dbReference type="InterPro" id="IPR039515">
    <property type="entry name" value="NOT4_mRING-HC-C4C4"/>
</dbReference>
<evidence type="ECO:0000256" key="20">
    <source>
        <dbReference type="ARBA" id="ARBA00071435"/>
    </source>
</evidence>
<dbReference type="GO" id="GO:0061630">
    <property type="term" value="F:ubiquitin protein ligase activity"/>
    <property type="evidence" value="ECO:0007669"/>
    <property type="project" value="UniProtKB-EC"/>
</dbReference>
<evidence type="ECO:0000256" key="15">
    <source>
        <dbReference type="ARBA" id="ARBA00022884"/>
    </source>
</evidence>
<evidence type="ECO:0000313" key="33">
    <source>
        <dbReference type="Proteomes" id="UP000274756"/>
    </source>
</evidence>
<feature type="domain" description="RRM" evidence="30">
    <location>
        <begin position="106"/>
        <end position="189"/>
    </location>
</feature>
<evidence type="ECO:0000313" key="34">
    <source>
        <dbReference type="WBParaSite" id="DME_0000131801-mRNA-1"/>
    </source>
</evidence>
<sequence length="364" mass="42201">MSSDEHSDKECPLCMEPLEVDDIYFYPCKCGYQICRFCWHRIRTDENGLCPACRQPYPEDPVNFKPLSFSDVQKMKTEKKQKQQQQRIKLCESRKHLSSYRVLQKNLVYVVGLSARVADPEILKKPEYFGKYGKIIKIAVGTTPQNGQQAASFTAYVTFARFEDALKAIQAVNNVQLDGRIVKASLGTTKYCSNFLRNQPCHKSECMYLHNVADLEISFTKEEMHLGRHSEYEKKLIESLINKSKYQAEAGNYDERTRTRRNHSHSQVDSQSDITRGKSSADDLLVSKLGLKSEKYVYLYIFILLLCLFYFHFFLFIYRSRLVQWTSTNGAILSENISNTDTSENGLSEVIFYFTNILIFPRIF</sequence>